<comment type="caution">
    <text evidence="1">The sequence shown here is derived from an EMBL/GenBank/DDBJ whole genome shotgun (WGS) entry which is preliminary data.</text>
</comment>
<evidence type="ECO:0000313" key="1">
    <source>
        <dbReference type="EMBL" id="KAI3750712.1"/>
    </source>
</evidence>
<keyword evidence="2" id="KW-1185">Reference proteome</keyword>
<sequence length="105" mass="11753">MTTSNCTDHIWELAIALAAHEADAPATDEAEDDESEDEVRDAEEGESEEGEDLEAAMKSETEDKYQQYVNTLTERIQTCDGILQQVIEKQRLIEFAAVNSTILMN</sequence>
<gene>
    <name evidence="1" type="ORF">L2E82_21470</name>
</gene>
<dbReference type="Proteomes" id="UP001055811">
    <property type="component" value="Linkage Group LG04"/>
</dbReference>
<evidence type="ECO:0000313" key="2">
    <source>
        <dbReference type="Proteomes" id="UP001055811"/>
    </source>
</evidence>
<accession>A0ACB9DVX4</accession>
<proteinExistence type="predicted"/>
<reference evidence="2" key="1">
    <citation type="journal article" date="2022" name="Mol. Ecol. Resour.">
        <title>The genomes of chicory, endive, great burdock and yacon provide insights into Asteraceae palaeo-polyploidization history and plant inulin production.</title>
        <authorList>
            <person name="Fan W."/>
            <person name="Wang S."/>
            <person name="Wang H."/>
            <person name="Wang A."/>
            <person name="Jiang F."/>
            <person name="Liu H."/>
            <person name="Zhao H."/>
            <person name="Xu D."/>
            <person name="Zhang Y."/>
        </authorList>
    </citation>
    <scope>NUCLEOTIDE SEQUENCE [LARGE SCALE GENOMIC DNA]</scope>
    <source>
        <strain evidence="2">cv. Punajuju</strain>
    </source>
</reference>
<dbReference type="EMBL" id="CM042012">
    <property type="protein sequence ID" value="KAI3750712.1"/>
    <property type="molecule type" value="Genomic_DNA"/>
</dbReference>
<organism evidence="1 2">
    <name type="scientific">Cichorium intybus</name>
    <name type="common">Chicory</name>
    <dbReference type="NCBI Taxonomy" id="13427"/>
    <lineage>
        <taxon>Eukaryota</taxon>
        <taxon>Viridiplantae</taxon>
        <taxon>Streptophyta</taxon>
        <taxon>Embryophyta</taxon>
        <taxon>Tracheophyta</taxon>
        <taxon>Spermatophyta</taxon>
        <taxon>Magnoliopsida</taxon>
        <taxon>eudicotyledons</taxon>
        <taxon>Gunneridae</taxon>
        <taxon>Pentapetalae</taxon>
        <taxon>asterids</taxon>
        <taxon>campanulids</taxon>
        <taxon>Asterales</taxon>
        <taxon>Asteraceae</taxon>
        <taxon>Cichorioideae</taxon>
        <taxon>Cichorieae</taxon>
        <taxon>Cichoriinae</taxon>
        <taxon>Cichorium</taxon>
    </lineage>
</organism>
<name>A0ACB9DVX4_CICIN</name>
<protein>
    <submittedName>
        <fullName evidence="1">Uncharacterized protein</fullName>
    </submittedName>
</protein>
<reference evidence="1 2" key="2">
    <citation type="journal article" date="2022" name="Mol. Ecol. Resour.">
        <title>The genomes of chicory, endive, great burdock and yacon provide insights into Asteraceae paleo-polyploidization history and plant inulin production.</title>
        <authorList>
            <person name="Fan W."/>
            <person name="Wang S."/>
            <person name="Wang H."/>
            <person name="Wang A."/>
            <person name="Jiang F."/>
            <person name="Liu H."/>
            <person name="Zhao H."/>
            <person name="Xu D."/>
            <person name="Zhang Y."/>
        </authorList>
    </citation>
    <scope>NUCLEOTIDE SEQUENCE [LARGE SCALE GENOMIC DNA]</scope>
    <source>
        <strain evidence="2">cv. Punajuju</strain>
        <tissue evidence="1">Leaves</tissue>
    </source>
</reference>